<dbReference type="EMBL" id="PQAP01000011">
    <property type="protein sequence ID" value="PWB75321.1"/>
    <property type="molecule type" value="Genomic_DNA"/>
</dbReference>
<evidence type="ECO:0000313" key="2">
    <source>
        <dbReference type="EMBL" id="PWB75321.1"/>
    </source>
</evidence>
<proteinExistence type="predicted"/>
<gene>
    <name evidence="2" type="ORF">C3F09_02870</name>
</gene>
<accession>A0A855X4U4</accession>
<evidence type="ECO:0000313" key="3">
    <source>
        <dbReference type="Proteomes" id="UP000250918"/>
    </source>
</evidence>
<dbReference type="Gene3D" id="3.40.630.30">
    <property type="match status" value="1"/>
</dbReference>
<sequence length="309" mass="35028">MRSVERSVISELPESLRTQLDSFSFFGSTGFAKIWEAVGGCAVCWVLRDSESVIGVLTGVEFRSRPLTRFQSMPDGCYARLFCAAGHEAERGQAARMMLAAVRKAGYARIYLADYFRDFDLESEVNSQRYETPVVDISSPDWQPPDAKLQSEIRKAEREGVVVTAFSTESHMDKFIDLMTRAESRHQRPPRYSREFFLKLAGLAAIDDRVRWYWVEHNGAPVVSHIYLVDKTMALNWQIYFDKEFSSLKANQLVMFRAAKALAASGVTHLNLGATPPDAESVRAYKQKWGGEVYSYPITVHTSWLGRLL</sequence>
<dbReference type="PANTHER" id="PTHR36174:SF1">
    <property type="entry name" value="LIPID II:GLYCINE GLYCYLTRANSFERASE"/>
    <property type="match status" value="1"/>
</dbReference>
<dbReference type="InterPro" id="IPR050644">
    <property type="entry name" value="PG_Glycine_Bridge_Synth"/>
</dbReference>
<reference evidence="2 3" key="1">
    <citation type="journal article" date="2018" name="ISME J.">
        <title>A methanotrophic archaeon couples anaerobic oxidation of methane to Fe(III) reduction.</title>
        <authorList>
            <person name="Cai C."/>
            <person name="Leu A.O."/>
            <person name="Xie G.J."/>
            <person name="Guo J."/>
            <person name="Feng Y."/>
            <person name="Zhao J.X."/>
            <person name="Tyson G.W."/>
            <person name="Yuan Z."/>
            <person name="Hu S."/>
        </authorList>
    </citation>
    <scope>NUCLEOTIDE SEQUENCE [LARGE SCALE GENOMIC DNA]</scope>
    <source>
        <strain evidence="2">FeB_12</strain>
    </source>
</reference>
<comment type="caution">
    <text evidence="2">The sequence shown here is derived from an EMBL/GenBank/DDBJ whole genome shotgun (WGS) entry which is preliminary data.</text>
</comment>
<evidence type="ECO:0000259" key="1">
    <source>
        <dbReference type="Pfam" id="PF13480"/>
    </source>
</evidence>
<organism evidence="2 3">
    <name type="scientific">candidate division GN15 bacterium</name>
    <dbReference type="NCBI Taxonomy" id="2072418"/>
    <lineage>
        <taxon>Bacteria</taxon>
        <taxon>candidate division GN15</taxon>
    </lineage>
</organism>
<dbReference type="InterPro" id="IPR016181">
    <property type="entry name" value="Acyl_CoA_acyltransferase"/>
</dbReference>
<dbReference type="PANTHER" id="PTHR36174">
    <property type="entry name" value="LIPID II:GLYCINE GLYCYLTRANSFERASE"/>
    <property type="match status" value="1"/>
</dbReference>
<feature type="domain" description="BioF2-like acetyltransferase" evidence="1">
    <location>
        <begin position="148"/>
        <end position="275"/>
    </location>
</feature>
<protein>
    <recommendedName>
        <fullName evidence="1">BioF2-like acetyltransferase domain-containing protein</fullName>
    </recommendedName>
</protein>
<name>A0A855X4U4_9BACT</name>
<dbReference type="SUPFAM" id="SSF55729">
    <property type="entry name" value="Acyl-CoA N-acyltransferases (Nat)"/>
    <property type="match status" value="1"/>
</dbReference>
<dbReference type="InterPro" id="IPR038740">
    <property type="entry name" value="BioF2-like_GNAT_dom"/>
</dbReference>
<dbReference type="AlphaFoldDB" id="A0A855X4U4"/>
<dbReference type="Proteomes" id="UP000250918">
    <property type="component" value="Unassembled WGS sequence"/>
</dbReference>
<dbReference type="Pfam" id="PF13480">
    <property type="entry name" value="Acetyltransf_6"/>
    <property type="match status" value="1"/>
</dbReference>